<keyword evidence="1" id="KW-0472">Membrane</keyword>
<gene>
    <name evidence="3" type="ORF">I6G68_00615</name>
    <name evidence="2" type="ORF">ODY43_05470</name>
</gene>
<dbReference type="Proteomes" id="UP000594771">
    <property type="component" value="Chromosome"/>
</dbReference>
<evidence type="ECO:0000313" key="4">
    <source>
        <dbReference type="Proteomes" id="UP000594771"/>
    </source>
</evidence>
<accession>A0A120I9I7</accession>
<protein>
    <submittedName>
        <fullName evidence="3">Uncharacterized protein</fullName>
    </submittedName>
</protein>
<dbReference type="RefSeq" id="WP_060777561.1">
    <property type="nucleotide sequence ID" value="NZ_CAJHLF010000001.1"/>
</dbReference>
<keyword evidence="1" id="KW-1133">Transmembrane helix</keyword>
<name>A0A120I9I7_9LACT</name>
<evidence type="ECO:0000256" key="1">
    <source>
        <dbReference type="SAM" id="Phobius"/>
    </source>
</evidence>
<keyword evidence="5" id="KW-1185">Reference proteome</keyword>
<dbReference type="EMBL" id="JAOTML010000005">
    <property type="protein sequence ID" value="MCY3053438.1"/>
    <property type="molecule type" value="Genomic_DNA"/>
</dbReference>
<feature type="transmembrane region" description="Helical" evidence="1">
    <location>
        <begin position="70"/>
        <end position="92"/>
    </location>
</feature>
<dbReference type="GeneID" id="35767507"/>
<dbReference type="EMBL" id="CP065662">
    <property type="protein sequence ID" value="QPS01615.1"/>
    <property type="molecule type" value="Genomic_DNA"/>
</dbReference>
<feature type="transmembrane region" description="Helical" evidence="1">
    <location>
        <begin position="45"/>
        <end position="64"/>
    </location>
</feature>
<sequence>MEELSLFLGLVGFLGVLFLILANGLKSRQSSSGKFKLFVECMDQLGFLFLAFLLIAVILMGDFNCSNWKFWLLALCALLLFISGSWGLFRLINDQFQGTKKQVFHVKGAVRESHINLQATTYRLETVEGIGLRVDRSQYQTVKNAFILLEGQHYSLYRSELAYQIDYYPKTKLVIALTLIK</sequence>
<organism evidence="3 4">
    <name type="scientific">Aerococcus urinae</name>
    <dbReference type="NCBI Taxonomy" id="1376"/>
    <lineage>
        <taxon>Bacteria</taxon>
        <taxon>Bacillati</taxon>
        <taxon>Bacillota</taxon>
        <taxon>Bacilli</taxon>
        <taxon>Lactobacillales</taxon>
        <taxon>Aerococcaceae</taxon>
        <taxon>Aerococcus</taxon>
    </lineage>
</organism>
<reference evidence="2" key="2">
    <citation type="submission" date="2022-09" db="EMBL/GenBank/DDBJ databases">
        <title>Aerococcus urinae taxonomy study.</title>
        <authorList>
            <person name="Christensen J."/>
            <person name="Senneby E."/>
        </authorList>
    </citation>
    <scope>NUCLEOTIDE SEQUENCE</scope>
    <source>
        <strain evidence="2">NLD-066-U95</strain>
    </source>
</reference>
<feature type="transmembrane region" description="Helical" evidence="1">
    <location>
        <begin position="6"/>
        <end position="25"/>
    </location>
</feature>
<dbReference type="Proteomes" id="UP001069145">
    <property type="component" value="Unassembled WGS sequence"/>
</dbReference>
<evidence type="ECO:0000313" key="5">
    <source>
        <dbReference type="Proteomes" id="UP001069145"/>
    </source>
</evidence>
<dbReference type="AlphaFoldDB" id="A0A120I9I7"/>
<keyword evidence="1" id="KW-0812">Transmembrane</keyword>
<proteinExistence type="predicted"/>
<reference evidence="3 4" key="1">
    <citation type="submission" date="2020-12" db="EMBL/GenBank/DDBJ databases">
        <title>FDA dAtabase for Regulatory Grade micrObial Sequences (FDA-ARGOS): Supporting development and validation of Infectious Disease Dx tests.</title>
        <authorList>
            <person name="Sproer C."/>
            <person name="Gronow S."/>
            <person name="Severitt S."/>
            <person name="Schroder I."/>
            <person name="Tallon L."/>
            <person name="Sadzewicz L."/>
            <person name="Zhao X."/>
            <person name="Boylan J."/>
            <person name="Ott S."/>
            <person name="Bowen H."/>
            <person name="Vavikolanu K."/>
            <person name="Mehta A."/>
            <person name="Aluvathingal J."/>
            <person name="Nadendla S."/>
            <person name="Lowell S."/>
            <person name="Myers T."/>
            <person name="Yan Y."/>
            <person name="Sichtig H."/>
        </authorList>
    </citation>
    <scope>NUCLEOTIDE SEQUENCE [LARGE SCALE GENOMIC DNA]</scope>
    <source>
        <strain evidence="3 4">FDAARGOS_911</strain>
    </source>
</reference>
<evidence type="ECO:0000313" key="2">
    <source>
        <dbReference type="EMBL" id="MCY3053438.1"/>
    </source>
</evidence>
<dbReference type="KEGG" id="aun:AWM73_00410"/>
<evidence type="ECO:0000313" key="3">
    <source>
        <dbReference type="EMBL" id="QPS01615.1"/>
    </source>
</evidence>